<protein>
    <submittedName>
        <fullName evidence="3">Enoyl-CoA hydratase/isomerase family protein</fullName>
    </submittedName>
</protein>
<evidence type="ECO:0000256" key="2">
    <source>
        <dbReference type="ARBA" id="ARBA00023239"/>
    </source>
</evidence>
<dbReference type="Gene3D" id="3.90.226.10">
    <property type="entry name" value="2-enoyl-CoA Hydratase, Chain A, domain 1"/>
    <property type="match status" value="1"/>
</dbReference>
<name>A0AAE2ZK37_9HYPH</name>
<sequence length="269" mass="29122">MNNQPSKPLADGQIVLSWSDSIATITFNRPDKKNAITHQMWREIVHAFELIDQADDIRCVLMMGGGESDFSAGADIGEFDSARRDPHTAERYEQSNSDAFRAVRECPLPVLAVIRGICFGGAFGLAAAADLRIASHTASFSVPAGKLGLSYPADAMVDIVEAAGPQFARYMLYSARRIDAATALDAGIILSLHDDRDLEESALQLASEICANAPLSNRASKAAIRAALSHSADDFQKASVLGALTFSSRDYEEGRLAFRERRKPVFRGS</sequence>
<evidence type="ECO:0000313" key="4">
    <source>
        <dbReference type="Proteomes" id="UP001196509"/>
    </source>
</evidence>
<dbReference type="PANTHER" id="PTHR11941:SF54">
    <property type="entry name" value="ENOYL-COA HYDRATASE, MITOCHONDRIAL"/>
    <property type="match status" value="1"/>
</dbReference>
<reference evidence="3" key="1">
    <citation type="submission" date="2021-08" db="EMBL/GenBank/DDBJ databases">
        <title>Hoeflea bacterium WL0058 sp. nov., isolated from the sediment.</title>
        <authorList>
            <person name="Wang L."/>
            <person name="Zhang D."/>
        </authorList>
    </citation>
    <scope>NUCLEOTIDE SEQUENCE</scope>
    <source>
        <strain evidence="3">WL0058</strain>
    </source>
</reference>
<dbReference type="AlphaFoldDB" id="A0AAE2ZK37"/>
<evidence type="ECO:0000313" key="3">
    <source>
        <dbReference type="EMBL" id="MBW8636511.1"/>
    </source>
</evidence>
<dbReference type="CDD" id="cd06558">
    <property type="entry name" value="crotonase-like"/>
    <property type="match status" value="1"/>
</dbReference>
<gene>
    <name evidence="3" type="ORF">K1W69_04850</name>
</gene>
<dbReference type="PANTHER" id="PTHR11941">
    <property type="entry name" value="ENOYL-COA HYDRATASE-RELATED"/>
    <property type="match status" value="1"/>
</dbReference>
<dbReference type="EMBL" id="JAICBX010000001">
    <property type="protein sequence ID" value="MBW8636511.1"/>
    <property type="molecule type" value="Genomic_DNA"/>
</dbReference>
<comment type="similarity">
    <text evidence="1">Belongs to the enoyl-CoA hydratase/isomerase family.</text>
</comment>
<keyword evidence="2" id="KW-0456">Lyase</keyword>
<dbReference type="RefSeq" id="WP_220227188.1">
    <property type="nucleotide sequence ID" value="NZ_JAICBX010000001.1"/>
</dbReference>
<dbReference type="GO" id="GO:0016829">
    <property type="term" value="F:lyase activity"/>
    <property type="evidence" value="ECO:0007669"/>
    <property type="project" value="UniProtKB-KW"/>
</dbReference>
<dbReference type="GO" id="GO:0006635">
    <property type="term" value="P:fatty acid beta-oxidation"/>
    <property type="evidence" value="ECO:0007669"/>
    <property type="project" value="TreeGrafter"/>
</dbReference>
<dbReference type="Proteomes" id="UP001196509">
    <property type="component" value="Unassembled WGS sequence"/>
</dbReference>
<dbReference type="InterPro" id="IPR001753">
    <property type="entry name" value="Enoyl-CoA_hydra/iso"/>
</dbReference>
<keyword evidence="4" id="KW-1185">Reference proteome</keyword>
<dbReference type="Gene3D" id="1.10.12.10">
    <property type="entry name" value="Lyase 2-enoyl-coa Hydratase, Chain A, domain 2"/>
    <property type="match status" value="1"/>
</dbReference>
<dbReference type="InterPro" id="IPR029045">
    <property type="entry name" value="ClpP/crotonase-like_dom_sf"/>
</dbReference>
<dbReference type="SUPFAM" id="SSF52096">
    <property type="entry name" value="ClpP/crotonase"/>
    <property type="match status" value="1"/>
</dbReference>
<organism evidence="3 4">
    <name type="scientific">Flavimaribacter sediminis</name>
    <dbReference type="NCBI Taxonomy" id="2865987"/>
    <lineage>
        <taxon>Bacteria</taxon>
        <taxon>Pseudomonadati</taxon>
        <taxon>Pseudomonadota</taxon>
        <taxon>Alphaproteobacteria</taxon>
        <taxon>Hyphomicrobiales</taxon>
        <taxon>Rhizobiaceae</taxon>
        <taxon>Flavimaribacter</taxon>
    </lineage>
</organism>
<dbReference type="Pfam" id="PF00378">
    <property type="entry name" value="ECH_1"/>
    <property type="match status" value="1"/>
</dbReference>
<comment type="caution">
    <text evidence="3">The sequence shown here is derived from an EMBL/GenBank/DDBJ whole genome shotgun (WGS) entry which is preliminary data.</text>
</comment>
<dbReference type="InterPro" id="IPR014748">
    <property type="entry name" value="Enoyl-CoA_hydra_C"/>
</dbReference>
<accession>A0AAE2ZK37</accession>
<proteinExistence type="inferred from homology"/>
<evidence type="ECO:0000256" key="1">
    <source>
        <dbReference type="ARBA" id="ARBA00005254"/>
    </source>
</evidence>